<proteinExistence type="predicted"/>
<reference evidence="2" key="1">
    <citation type="submission" date="2020-06" db="EMBL/GenBank/DDBJ databases">
        <authorList>
            <person name="Li T."/>
            <person name="Hu X."/>
            <person name="Zhang T."/>
            <person name="Song X."/>
            <person name="Zhang H."/>
            <person name="Dai N."/>
            <person name="Sheng W."/>
            <person name="Hou X."/>
            <person name="Wei L."/>
        </authorList>
    </citation>
    <scope>NUCLEOTIDE SEQUENCE</scope>
    <source>
        <strain evidence="2">G02</strain>
        <tissue evidence="2">Leaf</tissue>
    </source>
</reference>
<feature type="coiled-coil region" evidence="1">
    <location>
        <begin position="18"/>
        <end position="52"/>
    </location>
</feature>
<evidence type="ECO:0000313" key="2">
    <source>
        <dbReference type="EMBL" id="KAL0281763.1"/>
    </source>
</evidence>
<accession>A0AAW2IJ69</accession>
<evidence type="ECO:0000256" key="1">
    <source>
        <dbReference type="SAM" id="Coils"/>
    </source>
</evidence>
<protein>
    <submittedName>
        <fullName evidence="2">Uncharacterized protein</fullName>
    </submittedName>
</protein>
<sequence>MSLEDIVKSLALTTLQFQQEMEAGLQETRIELQETRENIQFLGNQISQLAMAIDKLAVQASQGLPSQTDTHPIENVSAMTPQIGKELHTIEQAPMEAKGDEKTLDDTDTQNKKGVITLYPELKSAFYLLPQQITLSDKACSRFISPSVLSAPFSNAALLAV</sequence>
<dbReference type="EMBL" id="JACGWJ010001576">
    <property type="protein sequence ID" value="KAL0281763.1"/>
    <property type="molecule type" value="Genomic_DNA"/>
</dbReference>
<reference evidence="2" key="2">
    <citation type="journal article" date="2024" name="Plant">
        <title>Genomic evolution and insights into agronomic trait innovations of Sesamum species.</title>
        <authorList>
            <person name="Miao H."/>
            <person name="Wang L."/>
            <person name="Qu L."/>
            <person name="Liu H."/>
            <person name="Sun Y."/>
            <person name="Le M."/>
            <person name="Wang Q."/>
            <person name="Wei S."/>
            <person name="Zheng Y."/>
            <person name="Lin W."/>
            <person name="Duan Y."/>
            <person name="Cao H."/>
            <person name="Xiong S."/>
            <person name="Wang X."/>
            <person name="Wei L."/>
            <person name="Li C."/>
            <person name="Ma Q."/>
            <person name="Ju M."/>
            <person name="Zhao R."/>
            <person name="Li G."/>
            <person name="Mu C."/>
            <person name="Tian Q."/>
            <person name="Mei H."/>
            <person name="Zhang T."/>
            <person name="Gao T."/>
            <person name="Zhang H."/>
        </authorList>
    </citation>
    <scope>NUCLEOTIDE SEQUENCE</scope>
    <source>
        <strain evidence="2">G02</strain>
    </source>
</reference>
<name>A0AAW2IJ69_SESRA</name>
<comment type="caution">
    <text evidence="2">The sequence shown here is derived from an EMBL/GenBank/DDBJ whole genome shotgun (WGS) entry which is preliminary data.</text>
</comment>
<dbReference type="AlphaFoldDB" id="A0AAW2IJ69"/>
<organism evidence="2">
    <name type="scientific">Sesamum radiatum</name>
    <name type="common">Black benniseed</name>
    <dbReference type="NCBI Taxonomy" id="300843"/>
    <lineage>
        <taxon>Eukaryota</taxon>
        <taxon>Viridiplantae</taxon>
        <taxon>Streptophyta</taxon>
        <taxon>Embryophyta</taxon>
        <taxon>Tracheophyta</taxon>
        <taxon>Spermatophyta</taxon>
        <taxon>Magnoliopsida</taxon>
        <taxon>eudicotyledons</taxon>
        <taxon>Gunneridae</taxon>
        <taxon>Pentapetalae</taxon>
        <taxon>asterids</taxon>
        <taxon>lamiids</taxon>
        <taxon>Lamiales</taxon>
        <taxon>Pedaliaceae</taxon>
        <taxon>Sesamum</taxon>
    </lineage>
</organism>
<gene>
    <name evidence="2" type="ORF">Sradi_7289400</name>
</gene>
<keyword evidence="1" id="KW-0175">Coiled coil</keyword>